<feature type="region of interest" description="Disordered" evidence="1">
    <location>
        <begin position="1"/>
        <end position="78"/>
    </location>
</feature>
<dbReference type="EMBL" id="QFFM01000003">
    <property type="protein sequence ID" value="PWG66670.1"/>
    <property type="molecule type" value="Genomic_DNA"/>
</dbReference>
<organism evidence="3 4">
    <name type="scientific">Bifidobacterium callitrichidarum</name>
    <dbReference type="NCBI Taxonomy" id="2052941"/>
    <lineage>
        <taxon>Bacteria</taxon>
        <taxon>Bacillati</taxon>
        <taxon>Actinomycetota</taxon>
        <taxon>Actinomycetes</taxon>
        <taxon>Bifidobacteriales</taxon>
        <taxon>Bifidobacteriaceae</taxon>
        <taxon>Bifidobacterium</taxon>
    </lineage>
</organism>
<evidence type="ECO:0000256" key="1">
    <source>
        <dbReference type="SAM" id="MobiDB-lite"/>
    </source>
</evidence>
<evidence type="ECO:0000256" key="2">
    <source>
        <dbReference type="SAM" id="Phobius"/>
    </source>
</evidence>
<comment type="caution">
    <text evidence="3">The sequence shown here is derived from an EMBL/GenBank/DDBJ whole genome shotgun (WGS) entry which is preliminary data.</text>
</comment>
<protein>
    <submittedName>
        <fullName evidence="3">Uncharacterized protein</fullName>
    </submittedName>
</protein>
<feature type="transmembrane region" description="Helical" evidence="2">
    <location>
        <begin position="97"/>
        <end position="116"/>
    </location>
</feature>
<reference evidence="3 4" key="1">
    <citation type="journal article" date="2018" name="Int. J. Syst. Evol. Microbiol.">
        <title>Bifidobacterium callitrichidarum sp. nov. from the faeces of the emperor tamarin (Saguinus imperator).</title>
        <authorList>
            <person name="Modesto M."/>
            <person name="Michelini S."/>
            <person name="Sansosti M.C."/>
            <person name="De Filippo C."/>
            <person name="Cavalieri D."/>
            <person name="Qvirist L."/>
            <person name="Andlid T."/>
            <person name="Spiezio C."/>
            <person name="Sandri C."/>
            <person name="Pascarelli S."/>
            <person name="Sgorbati B."/>
            <person name="Mattarelli P."/>
        </authorList>
    </citation>
    <scope>NUCLEOTIDE SEQUENCE [LARGE SCALE GENOMIC DNA]</scope>
    <source>
        <strain evidence="3 4">TRI 5</strain>
    </source>
</reference>
<dbReference type="AlphaFoldDB" id="A0A2U2NC59"/>
<name>A0A2U2NC59_9BIFI</name>
<keyword evidence="2" id="KW-0472">Membrane</keyword>
<dbReference type="RefSeq" id="WP_109056239.1">
    <property type="nucleotide sequence ID" value="NZ_QFFM01000003.1"/>
</dbReference>
<feature type="transmembrane region" description="Helical" evidence="2">
    <location>
        <begin position="128"/>
        <end position="149"/>
    </location>
</feature>
<evidence type="ECO:0000313" key="4">
    <source>
        <dbReference type="Proteomes" id="UP000245876"/>
    </source>
</evidence>
<keyword evidence="2" id="KW-0812">Transmembrane</keyword>
<feature type="compositionally biased region" description="Low complexity" evidence="1">
    <location>
        <begin position="31"/>
        <end position="45"/>
    </location>
</feature>
<feature type="compositionally biased region" description="Basic and acidic residues" evidence="1">
    <location>
        <begin position="46"/>
        <end position="76"/>
    </location>
</feature>
<feature type="compositionally biased region" description="Polar residues" evidence="1">
    <location>
        <begin position="7"/>
        <end position="20"/>
    </location>
</feature>
<proteinExistence type="predicted"/>
<accession>A0A2U2NC59</accession>
<keyword evidence="2" id="KW-1133">Transmembrane helix</keyword>
<sequence>MSEENLKTTTPAGSQPQSTEPEAPTIKEEASPAQPAAEPTPAAGEPDVKPETDTKPEPAEDKTKTDKKPAAKKDEPVIVGLTSTMRTKELKTAKSNAIWDACLALIVVAVCIYLVIHEIQAKDTSNLALVIVDALLTIYFIYTAIKSYLTIGITRARHQAEDLLVKDLHRLAVKDSQRTHGNEIPGVPEIRKHLADYLETHQNDFDLNMDGEASQNNKNLLTYISMLDLLLGEEDAVVFKKYAKAAVDHPKALGQIHAMYDSRTEEKDSE</sequence>
<dbReference type="Proteomes" id="UP000245876">
    <property type="component" value="Unassembled WGS sequence"/>
</dbReference>
<keyword evidence="4" id="KW-1185">Reference proteome</keyword>
<evidence type="ECO:0000313" key="3">
    <source>
        <dbReference type="EMBL" id="PWG66670.1"/>
    </source>
</evidence>
<gene>
    <name evidence="3" type="ORF">DF196_01850</name>
</gene>